<keyword evidence="3 8" id="KW-0489">Methyltransferase</keyword>
<evidence type="ECO:0000313" key="10">
    <source>
        <dbReference type="EMBL" id="OAY50738.1"/>
    </source>
</evidence>
<sequence>MAIARLARHAKRPYGLCAKMTAVAIMGLCFIFVWSLFSSSSSSSVTIQRESFDDIAEPEPANNRVSNSKTQSEKKKSEKHESSREDHKVKVESDLESKKDEKKINGSASLSVNEHESREKGKKESSNKKGSARKLPHGMAKNGNSQEESESEESEKGEEEGEVVDGREEAADGQSEGNGDDEGEGGLIETIDEETTEKVEEQSSGSKNAGKKGKIRGPLFDPKAHYSWRLCSTRSKHNYIPCIDIESGIGRLQSYRHTERSCPRTPPMCLVPLPHESYGFPVRWPESKLKISYKNVAHPKLDAFTKKNNWLVQSGEYITFPQNQSEFKGGVQHYLESIEEMVPDIEWGKNIRVVLEIGCADSSFVASLLDKDVLTLSLGLKDDLVDLAQVALERGFPAIVSPFATRRLPFPSGVFDAIHCGECNIPWHSHGGKLLLEMNRILRPGGYFILSTKHDNIEEEEGTFL</sequence>
<dbReference type="GO" id="GO:0016020">
    <property type="term" value="C:membrane"/>
    <property type="evidence" value="ECO:0007669"/>
    <property type="project" value="UniProtKB-SubCell"/>
</dbReference>
<gene>
    <name evidence="10" type="ORF">MANES_05G159700</name>
</gene>
<feature type="transmembrane region" description="Helical" evidence="8">
    <location>
        <begin position="20"/>
        <end position="37"/>
    </location>
</feature>
<keyword evidence="5 8" id="KW-0735">Signal-anchor</keyword>
<evidence type="ECO:0000256" key="5">
    <source>
        <dbReference type="ARBA" id="ARBA00022968"/>
    </source>
</evidence>
<evidence type="ECO:0000256" key="9">
    <source>
        <dbReference type="SAM" id="MobiDB-lite"/>
    </source>
</evidence>
<feature type="compositionally biased region" description="Acidic residues" evidence="9">
    <location>
        <begin position="147"/>
        <end position="163"/>
    </location>
</feature>
<evidence type="ECO:0000256" key="8">
    <source>
        <dbReference type="RuleBase" id="RU366043"/>
    </source>
</evidence>
<keyword evidence="8" id="KW-1133">Transmembrane helix</keyword>
<feature type="compositionally biased region" description="Basic and acidic residues" evidence="9">
    <location>
        <begin position="113"/>
        <end position="127"/>
    </location>
</feature>
<dbReference type="Pfam" id="PF03141">
    <property type="entry name" value="Methyltransf_29"/>
    <property type="match status" value="1"/>
</dbReference>
<keyword evidence="8" id="KW-0812">Transmembrane</keyword>
<dbReference type="AlphaFoldDB" id="A0A2C9VWP6"/>
<reference evidence="10" key="1">
    <citation type="submission" date="2016-02" db="EMBL/GenBank/DDBJ databases">
        <title>WGS assembly of Manihot esculenta.</title>
        <authorList>
            <person name="Bredeson J.V."/>
            <person name="Prochnik S.E."/>
            <person name="Lyons J.B."/>
            <person name="Schmutz J."/>
            <person name="Grimwood J."/>
            <person name="Vrebalov J."/>
            <person name="Bart R.S."/>
            <person name="Amuge T."/>
            <person name="Ferguson M.E."/>
            <person name="Green R."/>
            <person name="Putnam N."/>
            <person name="Stites J."/>
            <person name="Rounsley S."/>
            <person name="Rokhsar D.S."/>
        </authorList>
    </citation>
    <scope>NUCLEOTIDE SEQUENCE [LARGE SCALE GENOMIC DNA]</scope>
    <source>
        <tissue evidence="10">Leaf</tissue>
    </source>
</reference>
<keyword evidence="6 8" id="KW-0325">Glycoprotein</keyword>
<dbReference type="GO" id="GO:0032259">
    <property type="term" value="P:methylation"/>
    <property type="evidence" value="ECO:0007669"/>
    <property type="project" value="UniProtKB-KW"/>
</dbReference>
<keyword evidence="4 8" id="KW-0808">Transferase</keyword>
<dbReference type="EC" id="2.1.1.-" evidence="8"/>
<evidence type="ECO:0000256" key="6">
    <source>
        <dbReference type="ARBA" id="ARBA00023180"/>
    </source>
</evidence>
<evidence type="ECO:0000256" key="1">
    <source>
        <dbReference type="ARBA" id="ARBA00004606"/>
    </source>
</evidence>
<dbReference type="Gene3D" id="3.40.50.150">
    <property type="entry name" value="Vaccinia Virus protein VP39"/>
    <property type="match status" value="1"/>
</dbReference>
<dbReference type="PANTHER" id="PTHR10108">
    <property type="entry name" value="SAM-DEPENDENT METHYLTRANSFERASE"/>
    <property type="match status" value="1"/>
</dbReference>
<dbReference type="PANTHER" id="PTHR10108:SF1102">
    <property type="entry name" value="METHYLTRANSFERASE PMT28-RELATED"/>
    <property type="match status" value="1"/>
</dbReference>
<proteinExistence type="inferred from homology"/>
<name>A0A2C9VWP6_MANES</name>
<protein>
    <recommendedName>
        <fullName evidence="8">Methyltransferase</fullName>
        <ecNumber evidence="8">2.1.1.-</ecNumber>
    </recommendedName>
</protein>
<evidence type="ECO:0000256" key="2">
    <source>
        <dbReference type="ARBA" id="ARBA00008361"/>
    </source>
</evidence>
<keyword evidence="8" id="KW-0472">Membrane</keyword>
<comment type="similarity">
    <text evidence="2 8">Belongs to the methyltransferase superfamily.</text>
</comment>
<evidence type="ECO:0000256" key="7">
    <source>
        <dbReference type="ARBA" id="ARBA00037847"/>
    </source>
</evidence>
<organism evidence="10">
    <name type="scientific">Manihot esculenta</name>
    <name type="common">Cassava</name>
    <name type="synonym">Jatropha manihot</name>
    <dbReference type="NCBI Taxonomy" id="3983"/>
    <lineage>
        <taxon>Eukaryota</taxon>
        <taxon>Viridiplantae</taxon>
        <taxon>Streptophyta</taxon>
        <taxon>Embryophyta</taxon>
        <taxon>Tracheophyta</taxon>
        <taxon>Spermatophyta</taxon>
        <taxon>Magnoliopsida</taxon>
        <taxon>eudicotyledons</taxon>
        <taxon>Gunneridae</taxon>
        <taxon>Pentapetalae</taxon>
        <taxon>rosids</taxon>
        <taxon>fabids</taxon>
        <taxon>Malpighiales</taxon>
        <taxon>Euphorbiaceae</taxon>
        <taxon>Crotonoideae</taxon>
        <taxon>Manihoteae</taxon>
        <taxon>Manihot</taxon>
    </lineage>
</organism>
<feature type="compositionally biased region" description="Basic and acidic residues" evidence="9">
    <location>
        <begin position="71"/>
        <end position="104"/>
    </location>
</feature>
<evidence type="ECO:0000256" key="4">
    <source>
        <dbReference type="ARBA" id="ARBA00022679"/>
    </source>
</evidence>
<dbReference type="InterPro" id="IPR029063">
    <property type="entry name" value="SAM-dependent_MTases_sf"/>
</dbReference>
<feature type="region of interest" description="Disordered" evidence="9">
    <location>
        <begin position="54"/>
        <end position="218"/>
    </location>
</feature>
<dbReference type="InterPro" id="IPR004159">
    <property type="entry name" value="Put_SAM_MeTrfase"/>
</dbReference>
<dbReference type="GO" id="GO:0012505">
    <property type="term" value="C:endomembrane system"/>
    <property type="evidence" value="ECO:0007669"/>
    <property type="project" value="UniProtKB-SubCell"/>
</dbReference>
<evidence type="ECO:0000256" key="3">
    <source>
        <dbReference type="ARBA" id="ARBA00022603"/>
    </source>
</evidence>
<dbReference type="CDD" id="cd02440">
    <property type="entry name" value="AdoMet_MTases"/>
    <property type="match status" value="1"/>
</dbReference>
<dbReference type="GO" id="GO:0008168">
    <property type="term" value="F:methyltransferase activity"/>
    <property type="evidence" value="ECO:0007669"/>
    <property type="project" value="UniProtKB-UniRule"/>
</dbReference>
<dbReference type="EMBL" id="CM004391">
    <property type="protein sequence ID" value="OAY50738.1"/>
    <property type="molecule type" value="Genomic_DNA"/>
</dbReference>
<feature type="compositionally biased region" description="Acidic residues" evidence="9">
    <location>
        <begin position="178"/>
        <end position="195"/>
    </location>
</feature>
<dbReference type="SUPFAM" id="SSF53335">
    <property type="entry name" value="S-adenosyl-L-methionine-dependent methyltransferases"/>
    <property type="match status" value="1"/>
</dbReference>
<accession>A0A2C9VWP6</accession>
<comment type="subcellular location">
    <subcellularLocation>
        <location evidence="7">Endomembrane system</location>
        <topology evidence="7">Single-pass membrane protein</topology>
    </subcellularLocation>
    <subcellularLocation>
        <location evidence="1 8">Membrane</location>
        <topology evidence="1 8">Single-pass type II membrane protein</topology>
    </subcellularLocation>
</comment>